<sequence length="298" mass="33289">MWGGFATEKQFILDRSSNHPISKAPKWILHPQSHSGPRSLTILHTLAFSHCPVAYSRLPTTQTRTRGSRPDQTRPDARRQTHCTCTCTAPIRAWGSILPFFFLLPGFPTLGVCYPPFRPLLPIKPLHCYYCSLCFWRPLRATVARFLFILFPPSPKETLEGATVSSPAPAPAPTGLTWSFGFSAQCLSAASSQHRQCARRAAQLRNTTHNSTSGSTSRANLRCEAQDREGQETQPVLTFTPKTERERERVTHTTHTHTTTPSSCAHRISSTNFASQKPHDLLTHYFAFFASYPAILAL</sequence>
<evidence type="ECO:0000256" key="1">
    <source>
        <dbReference type="SAM" id="MobiDB-lite"/>
    </source>
</evidence>
<evidence type="ECO:0000313" key="2">
    <source>
        <dbReference type="EMBL" id="KAH6640012.1"/>
    </source>
</evidence>
<feature type="region of interest" description="Disordered" evidence="1">
    <location>
        <begin position="204"/>
        <end position="264"/>
    </location>
</feature>
<dbReference type="GeneID" id="70123944"/>
<accession>A0A9P8UBI7</accession>
<keyword evidence="3" id="KW-1185">Reference proteome</keyword>
<gene>
    <name evidence="2" type="ORF">BKA67DRAFT_139244</name>
</gene>
<feature type="compositionally biased region" description="Polar residues" evidence="1">
    <location>
        <begin position="232"/>
        <end position="241"/>
    </location>
</feature>
<comment type="caution">
    <text evidence="2">The sequence shown here is derived from an EMBL/GenBank/DDBJ whole genome shotgun (WGS) entry which is preliminary data.</text>
</comment>
<name>A0A9P8UBI7_9PEZI</name>
<proteinExistence type="predicted"/>
<protein>
    <submittedName>
        <fullName evidence="2">Uncharacterized protein</fullName>
    </submittedName>
</protein>
<organism evidence="2 3">
    <name type="scientific">Truncatella angustata</name>
    <dbReference type="NCBI Taxonomy" id="152316"/>
    <lineage>
        <taxon>Eukaryota</taxon>
        <taxon>Fungi</taxon>
        <taxon>Dikarya</taxon>
        <taxon>Ascomycota</taxon>
        <taxon>Pezizomycotina</taxon>
        <taxon>Sordariomycetes</taxon>
        <taxon>Xylariomycetidae</taxon>
        <taxon>Amphisphaeriales</taxon>
        <taxon>Sporocadaceae</taxon>
        <taxon>Truncatella</taxon>
    </lineage>
</organism>
<evidence type="ECO:0000313" key="3">
    <source>
        <dbReference type="Proteomes" id="UP000758603"/>
    </source>
</evidence>
<dbReference type="Proteomes" id="UP000758603">
    <property type="component" value="Unassembled WGS sequence"/>
</dbReference>
<feature type="compositionally biased region" description="Low complexity" evidence="1">
    <location>
        <begin position="206"/>
        <end position="217"/>
    </location>
</feature>
<dbReference type="AlphaFoldDB" id="A0A9P8UBI7"/>
<dbReference type="EMBL" id="JAGPXC010000014">
    <property type="protein sequence ID" value="KAH6640012.1"/>
    <property type="molecule type" value="Genomic_DNA"/>
</dbReference>
<reference evidence="2" key="1">
    <citation type="journal article" date="2021" name="Nat. Commun.">
        <title>Genetic determinants of endophytism in the Arabidopsis root mycobiome.</title>
        <authorList>
            <person name="Mesny F."/>
            <person name="Miyauchi S."/>
            <person name="Thiergart T."/>
            <person name="Pickel B."/>
            <person name="Atanasova L."/>
            <person name="Karlsson M."/>
            <person name="Huettel B."/>
            <person name="Barry K.W."/>
            <person name="Haridas S."/>
            <person name="Chen C."/>
            <person name="Bauer D."/>
            <person name="Andreopoulos W."/>
            <person name="Pangilinan J."/>
            <person name="LaButti K."/>
            <person name="Riley R."/>
            <person name="Lipzen A."/>
            <person name="Clum A."/>
            <person name="Drula E."/>
            <person name="Henrissat B."/>
            <person name="Kohler A."/>
            <person name="Grigoriev I.V."/>
            <person name="Martin F.M."/>
            <person name="Hacquard S."/>
        </authorList>
    </citation>
    <scope>NUCLEOTIDE SEQUENCE</scope>
    <source>
        <strain evidence="2">MPI-SDFR-AT-0073</strain>
    </source>
</reference>
<feature type="compositionally biased region" description="Basic and acidic residues" evidence="1">
    <location>
        <begin position="242"/>
        <end position="251"/>
    </location>
</feature>
<dbReference type="RefSeq" id="XP_045951086.1">
    <property type="nucleotide sequence ID" value="XM_046095051.1"/>
</dbReference>